<dbReference type="EMBL" id="PVXQ01000026">
    <property type="protein sequence ID" value="PRR81616.1"/>
    <property type="molecule type" value="Genomic_DNA"/>
</dbReference>
<keyword evidence="2" id="KW-1185">Reference proteome</keyword>
<evidence type="ECO:0000313" key="2">
    <source>
        <dbReference type="Proteomes" id="UP000239471"/>
    </source>
</evidence>
<sequence length="144" mass="15904">MENLTEKAIDKFNKGYNCCQSVLCAYCELFDMKEKDAIRITEAFGSGIAGLKETCGAVTGMAMTVGLINSAGDLDNPKKTKIETYRITQEMMKEFAEINGSLNCGDILKGDGFNQLRSCKGCVEDASNLIQKHFFSNKTTLMER</sequence>
<evidence type="ECO:0000313" key="1">
    <source>
        <dbReference type="EMBL" id="PRR81616.1"/>
    </source>
</evidence>
<dbReference type="RefSeq" id="WP_242980681.1">
    <property type="nucleotide sequence ID" value="NZ_PVXQ01000026.1"/>
</dbReference>
<dbReference type="Pfam" id="PF09719">
    <property type="entry name" value="C_GCAxxG_C_C"/>
    <property type="match status" value="1"/>
</dbReference>
<protein>
    <submittedName>
        <fullName evidence="1">Putative redox-active protein</fullName>
    </submittedName>
</protein>
<comment type="caution">
    <text evidence="1">The sequence shown here is derived from an EMBL/GenBank/DDBJ whole genome shotgun (WGS) entry which is preliminary data.</text>
</comment>
<name>A0A2T0BCJ0_9CLOT</name>
<dbReference type="Proteomes" id="UP000239471">
    <property type="component" value="Unassembled WGS sequence"/>
</dbReference>
<dbReference type="NCBIfam" id="TIGR01909">
    <property type="entry name" value="C_GCAxxG_C_C"/>
    <property type="match status" value="1"/>
</dbReference>
<dbReference type="AlphaFoldDB" id="A0A2T0BCJ0"/>
<reference evidence="1 2" key="1">
    <citation type="submission" date="2018-03" db="EMBL/GenBank/DDBJ databases">
        <title>Genome sequence of Clostridium vincentii DSM 10228.</title>
        <authorList>
            <person name="Poehlein A."/>
            <person name="Daniel R."/>
        </authorList>
    </citation>
    <scope>NUCLEOTIDE SEQUENCE [LARGE SCALE GENOMIC DNA]</scope>
    <source>
        <strain evidence="1 2">DSM 10228</strain>
    </source>
</reference>
<accession>A0A2T0BCJ0</accession>
<gene>
    <name evidence="1" type="ORF">CLVI_23410</name>
</gene>
<dbReference type="InterPro" id="IPR010181">
    <property type="entry name" value="CGCAxxGCC_motif"/>
</dbReference>
<organism evidence="1 2">
    <name type="scientific">Clostridium vincentii</name>
    <dbReference type="NCBI Taxonomy" id="52704"/>
    <lineage>
        <taxon>Bacteria</taxon>
        <taxon>Bacillati</taxon>
        <taxon>Bacillota</taxon>
        <taxon>Clostridia</taxon>
        <taxon>Eubacteriales</taxon>
        <taxon>Clostridiaceae</taxon>
        <taxon>Clostridium</taxon>
    </lineage>
</organism>
<proteinExistence type="predicted"/>